<gene>
    <name evidence="9" type="ORF">CT0861_02497</name>
</gene>
<comment type="caution">
    <text evidence="9">The sequence shown here is derived from an EMBL/GenBank/DDBJ whole genome shotgun (WGS) entry which is preliminary data.</text>
</comment>
<dbReference type="Proteomes" id="UP000076552">
    <property type="component" value="Unassembled WGS sequence"/>
</dbReference>
<proteinExistence type="inferred from homology"/>
<name>A0A161VJG9_9PEZI</name>
<dbReference type="EMBL" id="LFIV01000092">
    <property type="protein sequence ID" value="KZL70275.1"/>
    <property type="molecule type" value="Genomic_DNA"/>
</dbReference>
<dbReference type="AlphaFoldDB" id="A0A161VJG9"/>
<evidence type="ECO:0000259" key="8">
    <source>
        <dbReference type="Pfam" id="PF20684"/>
    </source>
</evidence>
<dbReference type="Pfam" id="PF20684">
    <property type="entry name" value="Fung_rhodopsin"/>
    <property type="match status" value="1"/>
</dbReference>
<accession>A0A161VJG9</accession>
<feature type="transmembrane region" description="Helical" evidence="7">
    <location>
        <begin position="27"/>
        <end position="48"/>
    </location>
</feature>
<comment type="subcellular location">
    <subcellularLocation>
        <location evidence="1">Membrane</location>
        <topology evidence="1">Multi-pass membrane protein</topology>
    </subcellularLocation>
</comment>
<dbReference type="GO" id="GO:0016020">
    <property type="term" value="C:membrane"/>
    <property type="evidence" value="ECO:0007669"/>
    <property type="project" value="UniProtKB-SubCell"/>
</dbReference>
<feature type="transmembrane region" description="Helical" evidence="7">
    <location>
        <begin position="222"/>
        <end position="245"/>
    </location>
</feature>
<keyword evidence="10" id="KW-1185">Reference proteome</keyword>
<keyword evidence="2 7" id="KW-0812">Transmembrane</keyword>
<feature type="transmembrane region" description="Helical" evidence="7">
    <location>
        <begin position="139"/>
        <end position="158"/>
    </location>
</feature>
<comment type="similarity">
    <text evidence="5">Belongs to the SAT4 family.</text>
</comment>
<evidence type="ECO:0000256" key="7">
    <source>
        <dbReference type="SAM" id="Phobius"/>
    </source>
</evidence>
<keyword evidence="4 7" id="KW-0472">Membrane</keyword>
<evidence type="ECO:0000256" key="4">
    <source>
        <dbReference type="ARBA" id="ARBA00023136"/>
    </source>
</evidence>
<dbReference type="InterPro" id="IPR049326">
    <property type="entry name" value="Rhodopsin_dom_fungi"/>
</dbReference>
<feature type="domain" description="Rhodopsin" evidence="8">
    <location>
        <begin position="44"/>
        <end position="284"/>
    </location>
</feature>
<reference evidence="9 10" key="1">
    <citation type="submission" date="2015-06" db="EMBL/GenBank/DDBJ databases">
        <title>Survival trade-offs in plant roots during colonization by closely related pathogenic and mutualistic fungi.</title>
        <authorList>
            <person name="Hacquard S."/>
            <person name="Kracher B."/>
            <person name="Hiruma K."/>
            <person name="Weinman A."/>
            <person name="Muench P."/>
            <person name="Garrido Oter R."/>
            <person name="Ver Loren van Themaat E."/>
            <person name="Dallerey J.-F."/>
            <person name="Damm U."/>
            <person name="Henrissat B."/>
            <person name="Lespinet O."/>
            <person name="Thon M."/>
            <person name="Kemen E."/>
            <person name="McHardy A.C."/>
            <person name="Schulze-Lefert P."/>
            <person name="O'Connell R.J."/>
        </authorList>
    </citation>
    <scope>NUCLEOTIDE SEQUENCE [LARGE SCALE GENOMIC DNA]</scope>
    <source>
        <strain evidence="9 10">0861</strain>
    </source>
</reference>
<feature type="region of interest" description="Disordered" evidence="6">
    <location>
        <begin position="331"/>
        <end position="402"/>
    </location>
</feature>
<evidence type="ECO:0000256" key="3">
    <source>
        <dbReference type="ARBA" id="ARBA00022989"/>
    </source>
</evidence>
<evidence type="ECO:0000256" key="2">
    <source>
        <dbReference type="ARBA" id="ARBA00022692"/>
    </source>
</evidence>
<organism evidence="9 10">
    <name type="scientific">Colletotrichum tofieldiae</name>
    <dbReference type="NCBI Taxonomy" id="708197"/>
    <lineage>
        <taxon>Eukaryota</taxon>
        <taxon>Fungi</taxon>
        <taxon>Dikarya</taxon>
        <taxon>Ascomycota</taxon>
        <taxon>Pezizomycotina</taxon>
        <taxon>Sordariomycetes</taxon>
        <taxon>Hypocreomycetidae</taxon>
        <taxon>Glomerellales</taxon>
        <taxon>Glomerellaceae</taxon>
        <taxon>Colletotrichum</taxon>
        <taxon>Colletotrichum spaethianum species complex</taxon>
    </lineage>
</organism>
<dbReference type="PANTHER" id="PTHR33048">
    <property type="entry name" value="PTH11-LIKE INTEGRAL MEMBRANE PROTEIN (AFU_ORTHOLOGUE AFUA_5G11245)"/>
    <property type="match status" value="1"/>
</dbReference>
<feature type="compositionally biased region" description="Basic and acidic residues" evidence="6">
    <location>
        <begin position="341"/>
        <end position="370"/>
    </location>
</feature>
<evidence type="ECO:0000256" key="1">
    <source>
        <dbReference type="ARBA" id="ARBA00004141"/>
    </source>
</evidence>
<dbReference type="InterPro" id="IPR052337">
    <property type="entry name" value="SAT4-like"/>
</dbReference>
<protein>
    <submittedName>
        <fullName evidence="9">Integral membrane protein</fullName>
    </submittedName>
</protein>
<keyword evidence="3 7" id="KW-1133">Transmembrane helix</keyword>
<evidence type="ECO:0000313" key="10">
    <source>
        <dbReference type="Proteomes" id="UP000076552"/>
    </source>
</evidence>
<evidence type="ECO:0000313" key="9">
    <source>
        <dbReference type="EMBL" id="KZL70275.1"/>
    </source>
</evidence>
<evidence type="ECO:0000256" key="6">
    <source>
        <dbReference type="SAM" id="MobiDB-lite"/>
    </source>
</evidence>
<feature type="transmembrane region" description="Helical" evidence="7">
    <location>
        <begin position="188"/>
        <end position="210"/>
    </location>
</feature>
<feature type="transmembrane region" description="Helical" evidence="7">
    <location>
        <begin position="109"/>
        <end position="127"/>
    </location>
</feature>
<evidence type="ECO:0000256" key="5">
    <source>
        <dbReference type="ARBA" id="ARBA00038359"/>
    </source>
</evidence>
<sequence>MITGRRFDMVATGGSLLYHPDSDGHHIFDLNLALIIVSTILISLRLYVRKVVVKALGWDDLLATIAWALSVALSALEMDTTHYGTGAQIKDVPRETLLQFFKRLSIMELIYLLASGAVRLAILAFLPRLSKNKVYTWSIYCLSTIVVVISLTGFFFVLTECSQIPDVFNYGGSWRQCRDKREERSMMLAHAIICIFVDCMLVALPLWVVTNYLKMGVRAIQILFVFSLGIFAVVTGVVRFSIIVTTDFNVNTTYKMLSVAAWTDAELHIGLWVGCFPALQPLLRHASFMLGLRSHLESTVQTSKMDTTISTTTPNRKSVMNRWSRSSSYFWGERTGSQPKEGGEGHVEAERSRGEGVEMVDLEKGEDNGRVRKQANISVDVNLGDRQNAGEEAEASGQRPEV</sequence>
<dbReference type="PANTHER" id="PTHR33048:SF129">
    <property type="entry name" value="INTEGRAL MEMBRANE PROTEIN-RELATED"/>
    <property type="match status" value="1"/>
</dbReference>